<evidence type="ECO:0000313" key="1">
    <source>
        <dbReference type="EMBL" id="GAF88066.1"/>
    </source>
</evidence>
<name>X0TLD2_9ZZZZ</name>
<comment type="caution">
    <text evidence="1">The sequence shown here is derived from an EMBL/GenBank/DDBJ whole genome shotgun (WGS) entry which is preliminary data.</text>
</comment>
<gene>
    <name evidence="1" type="ORF">S01H1_29148</name>
</gene>
<accession>X0TLD2</accession>
<protein>
    <submittedName>
        <fullName evidence="1">Uncharacterized protein</fullName>
    </submittedName>
</protein>
<proteinExistence type="predicted"/>
<organism evidence="1">
    <name type="scientific">marine sediment metagenome</name>
    <dbReference type="NCBI Taxonomy" id="412755"/>
    <lineage>
        <taxon>unclassified sequences</taxon>
        <taxon>metagenomes</taxon>
        <taxon>ecological metagenomes</taxon>
    </lineage>
</organism>
<dbReference type="EMBL" id="BARS01017858">
    <property type="protein sequence ID" value="GAF88066.1"/>
    <property type="molecule type" value="Genomic_DNA"/>
</dbReference>
<dbReference type="AlphaFoldDB" id="X0TLD2"/>
<reference evidence="1" key="1">
    <citation type="journal article" date="2014" name="Front. Microbiol.">
        <title>High frequency of phylogenetically diverse reductive dehalogenase-homologous genes in deep subseafloor sedimentary metagenomes.</title>
        <authorList>
            <person name="Kawai M."/>
            <person name="Futagami T."/>
            <person name="Toyoda A."/>
            <person name="Takaki Y."/>
            <person name="Nishi S."/>
            <person name="Hori S."/>
            <person name="Arai W."/>
            <person name="Tsubouchi T."/>
            <person name="Morono Y."/>
            <person name="Uchiyama I."/>
            <person name="Ito T."/>
            <person name="Fujiyama A."/>
            <person name="Inagaki F."/>
            <person name="Takami H."/>
        </authorList>
    </citation>
    <scope>NUCLEOTIDE SEQUENCE</scope>
    <source>
        <strain evidence="1">Expedition CK06-06</strain>
    </source>
</reference>
<sequence length="62" mass="7359">MTQTSLEKERIKHVNTLTNELHDSCDEIYESLIDHDYTECKEIAKQLIFQLKIMIDSMEDDL</sequence>